<keyword evidence="8" id="KW-1185">Reference proteome</keyword>
<dbReference type="SMR" id="A0A482XTG5"/>
<dbReference type="PROSITE" id="PS50913">
    <property type="entry name" value="GRIP"/>
    <property type="match status" value="1"/>
</dbReference>
<dbReference type="Pfam" id="PF01465">
    <property type="entry name" value="GRIP"/>
    <property type="match status" value="1"/>
</dbReference>
<dbReference type="InterPro" id="IPR000237">
    <property type="entry name" value="GRIP_dom"/>
</dbReference>
<evidence type="ECO:0000256" key="3">
    <source>
        <dbReference type="ARBA" id="ARBA00022553"/>
    </source>
</evidence>
<feature type="coiled-coil region" evidence="5">
    <location>
        <begin position="854"/>
        <end position="1010"/>
    </location>
</feature>
<evidence type="ECO:0000256" key="1">
    <source>
        <dbReference type="ARBA" id="ARBA00004496"/>
    </source>
</evidence>
<evidence type="ECO:0000259" key="6">
    <source>
        <dbReference type="PROSITE" id="PS50913"/>
    </source>
</evidence>
<dbReference type="Proteomes" id="UP000291343">
    <property type="component" value="Unassembled WGS sequence"/>
</dbReference>
<dbReference type="InterPro" id="IPR051841">
    <property type="entry name" value="MT-Golgi_org_protein"/>
</dbReference>
<dbReference type="PANTHER" id="PTHR18902">
    <property type="entry name" value="NUCLEAR MITOTIC APPARATUS PROTEIN 1-RELATED"/>
    <property type="match status" value="1"/>
</dbReference>
<dbReference type="GO" id="GO:0005737">
    <property type="term" value="C:cytoplasm"/>
    <property type="evidence" value="ECO:0007669"/>
    <property type="project" value="UniProtKB-SubCell"/>
</dbReference>
<keyword evidence="2" id="KW-0963">Cytoplasm</keyword>
<reference evidence="7 8" key="1">
    <citation type="journal article" date="2017" name="Gigascience">
        <title>Genome sequence of the small brown planthopper, Laodelphax striatellus.</title>
        <authorList>
            <person name="Zhu J."/>
            <person name="Jiang F."/>
            <person name="Wang X."/>
            <person name="Yang P."/>
            <person name="Bao Y."/>
            <person name="Zhao W."/>
            <person name="Wang W."/>
            <person name="Lu H."/>
            <person name="Wang Q."/>
            <person name="Cui N."/>
            <person name="Li J."/>
            <person name="Chen X."/>
            <person name="Luo L."/>
            <person name="Yu J."/>
            <person name="Kang L."/>
            <person name="Cui F."/>
        </authorList>
    </citation>
    <scope>NUCLEOTIDE SEQUENCE [LARGE SCALE GENOMIC DNA]</scope>
    <source>
        <strain evidence="7">Lst14</strain>
    </source>
</reference>
<dbReference type="Gene3D" id="1.10.220.60">
    <property type="entry name" value="GRIP domain"/>
    <property type="match status" value="1"/>
</dbReference>
<name>A0A482XTG5_LAOST</name>
<organism evidence="7 8">
    <name type="scientific">Laodelphax striatellus</name>
    <name type="common">Small brown planthopper</name>
    <name type="synonym">Delphax striatella</name>
    <dbReference type="NCBI Taxonomy" id="195883"/>
    <lineage>
        <taxon>Eukaryota</taxon>
        <taxon>Metazoa</taxon>
        <taxon>Ecdysozoa</taxon>
        <taxon>Arthropoda</taxon>
        <taxon>Hexapoda</taxon>
        <taxon>Insecta</taxon>
        <taxon>Pterygota</taxon>
        <taxon>Neoptera</taxon>
        <taxon>Paraneoptera</taxon>
        <taxon>Hemiptera</taxon>
        <taxon>Auchenorrhyncha</taxon>
        <taxon>Fulgoroidea</taxon>
        <taxon>Delphacidae</taxon>
        <taxon>Criomorphinae</taxon>
        <taxon>Laodelphax</taxon>
    </lineage>
</organism>
<dbReference type="SMART" id="SM00755">
    <property type="entry name" value="Grip"/>
    <property type="match status" value="1"/>
</dbReference>
<dbReference type="STRING" id="195883.A0A482XTG5"/>
<dbReference type="FunCoup" id="A0A482XTG5">
    <property type="interactions" value="143"/>
</dbReference>
<keyword evidence="4 5" id="KW-0175">Coiled coil</keyword>
<feature type="coiled-coil region" evidence="5">
    <location>
        <begin position="1630"/>
        <end position="1664"/>
    </location>
</feature>
<gene>
    <name evidence="7" type="ORF">LSTR_LSTR008128</name>
</gene>
<sequence length="1893" mass="218872">MSAEEPQAGLKKGGLESLSHEELVAKCKNLLIIAQKAKKAKDDALEELSNQETKHKEELKAVRDKVSTDGTQSIQIKKNLLDLQLEFDSCQKKMSSLEEEHKVCNAKIKKLEHQLSIEYDKRKNAELLNNNLNEDLNKLTESSGQMRLICKQVMEEKENIEKDFKEIFQQKIEWTRYLQTAHPNESITSVKDWIAILESRRSSDGDLEEENKHLKDTNEEMKKKVEKMEKVIEDLINKRDGVSSEIVSLKKDKAKMMEELNEVRASRDALLKKMDEVRIETTQLIENSEKLSEENGVLRVEKDKFQNSFTSLSVEHAKLLKEIEVLKAYNEELNKNLRVKFEEEEKGEEVENMREKLKEMEEMRRKLTEMEDMRTELEKIVEVKFAEEEIMKKKLEEMESIKLKLGEKEGLEIKLKEMEDKKLAEEKEIENLRVELKETKSELDSLKGDYSLLQTDKNSADNRVNELESCVKNLEEKIVELTKNLEETTKENSEKLALSIENADMKKQLETMSGEYAELLSKTNEQERKIRSLEETVQDLESRCSRYEGVCKEFKSDIESKRDAIIEQKGEIFGLNEKCTGLENKVKKLKQELDEQILNKDKVLNELETLKQLSGKQIEELKEIEKTLKQKLVEQNEQKEKIVKNLNEECEKLKNEVERLKLEKENEMVKERESQESTKSDLIQKLNVLEKQIVEKSSEFEAFESAKSELIKKLNEAEKQLEEKNSEFEAFESTKLELTKKLNVAEKRLELKISEFEALESAKSELTKTLNVAEKQLELKISEFEALESTKSDLIDKFNQIQKQLEEKNFEFEAFKSTESELIEKLNKLEIQLEMKNSLLLSKVEEERISAERLKDLESLNLDLKNEKECLEKEKRGLESYIKDLQTDKEELENEKKVLESKIEELRSLAKESSDKTSAHSVSVTESQTKLEEYEVMKCSLEEYREKLRKTLEDNKKTEETIDDLKCETGKLNSLLVVVREERDKSSTLLHKCQLEKRDLETQVEKLRLEDEENLHNLQDLNDRYLSMEEKLNFIFSENEELKGKVGELEEIHDNLLKEIENIIGNNVHILPETVVNEFQNKSVKFDSLVLLKYLSEIISGLSNNIQEKDKKVEGLNGEVVSVRKELENALKSCKELENVLKCSKDLEKVLDEGLSGFKSVNIESKVKLLSRVVQDTRFFEELYESYAKITGADLQEAKKALKLRLEEAKENDWKCFLNSESEEGGKKKADEVREKEEEIAQLQDKNKELKGVAVKMKKKINDLNQLLESERQKVDAERTKLNQLSAVAKNAQMLQQECDRLTDELEECKKTIKQLQKVNDNLENEHKDLQQKYNEKENRFTEIEKEMAAVRAQLESAVSKEASLVKELEEVKTEKHVEEVIRKECEKELIITQDKLRKVQLELDQALLESQKHTVLTQEKHDYEQQLNQSHQTLTQLESKLKEASSTLAQLTGQLETERSDKDELADQLTKLTAESQKTIEAARVQNEALLNRVSQLESDLRSVSADRQRFEEEATRLASEFGAYKVRAQSVLRQKEQGGSSAEQEARDKCAHWQQMCDRTKAQLDATVEELEQVRLKLDSVVAEKDALDKKCENINNILLQRNKEIDRRMMEHRQHKLSTDTLIQCYKTQLEEKERGHQIELESLRQQLSKLSSRVNNIIDADLAADADAVKVDNANYYQSTEHTLTTAAGSHDADNTRHSPIEIVGEHGKSLPPRPPLIEREDGEGSEGNEISMFPGSLSNKTGLVPLAKLLSSSLGSDEERDVLSLEKFESLQNEMLASNARVKHLAALLSEAEKDSALMEEQNTMLKEEIRRLQRCIERQPHAHNVEYLKNVVFKFATLASGDEKSRLVPVLDTILKLSPEEHKQLTAVAKGETEQTSGWSSYLPTWQ</sequence>
<dbReference type="InParanoid" id="A0A482XTG5"/>
<feature type="coiled-coil region" evidence="5">
    <location>
        <begin position="1787"/>
        <end position="1814"/>
    </location>
</feature>
<protein>
    <recommendedName>
        <fullName evidence="6">GRIP domain-containing protein</fullName>
    </recommendedName>
</protein>
<evidence type="ECO:0000313" key="7">
    <source>
        <dbReference type="EMBL" id="RZF48779.1"/>
    </source>
</evidence>
<dbReference type="PANTHER" id="PTHR18902:SF25">
    <property type="entry name" value="GRIP AND COILED-COIL DOMAIN-CONTAINING PROTEIN 2"/>
    <property type="match status" value="1"/>
</dbReference>
<comment type="caution">
    <text evidence="7">The sequence shown here is derived from an EMBL/GenBank/DDBJ whole genome shotgun (WGS) entry which is preliminary data.</text>
</comment>
<feature type="coiled-coil region" evidence="5">
    <location>
        <begin position="204"/>
        <end position="804"/>
    </location>
</feature>
<dbReference type="Gene3D" id="1.10.287.1490">
    <property type="match status" value="2"/>
</dbReference>
<dbReference type="EMBL" id="QKKF02000945">
    <property type="protein sequence ID" value="RZF48779.1"/>
    <property type="molecule type" value="Genomic_DNA"/>
</dbReference>
<proteinExistence type="predicted"/>
<evidence type="ECO:0000256" key="4">
    <source>
        <dbReference type="ARBA" id="ARBA00023054"/>
    </source>
</evidence>
<evidence type="ECO:0000256" key="2">
    <source>
        <dbReference type="ARBA" id="ARBA00022490"/>
    </source>
</evidence>
<feature type="coiled-coil region" evidence="5">
    <location>
        <begin position="1192"/>
        <end position="1522"/>
    </location>
</feature>
<feature type="domain" description="GRIP" evidence="6">
    <location>
        <begin position="1824"/>
        <end position="1874"/>
    </location>
</feature>
<evidence type="ECO:0000313" key="8">
    <source>
        <dbReference type="Proteomes" id="UP000291343"/>
    </source>
</evidence>
<feature type="coiled-coil region" evidence="5">
    <location>
        <begin position="1559"/>
        <end position="1593"/>
    </location>
</feature>
<comment type="subcellular location">
    <subcellularLocation>
        <location evidence="1">Cytoplasm</location>
    </subcellularLocation>
</comment>
<feature type="coiled-coil region" evidence="5">
    <location>
        <begin position="1099"/>
        <end position="1147"/>
    </location>
</feature>
<accession>A0A482XTG5</accession>
<feature type="coiled-coil region" evidence="5">
    <location>
        <begin position="34"/>
        <end position="170"/>
    </location>
</feature>
<evidence type="ECO:0000256" key="5">
    <source>
        <dbReference type="SAM" id="Coils"/>
    </source>
</evidence>
<dbReference type="OrthoDB" id="1926336at2759"/>
<keyword evidence="3" id="KW-0597">Phosphoprotein</keyword>